<keyword evidence="6" id="KW-0804">Transcription</keyword>
<evidence type="ECO:0000256" key="1">
    <source>
        <dbReference type="ARBA" id="ARBA00005230"/>
    </source>
</evidence>
<keyword evidence="12" id="KW-1185">Reference proteome</keyword>
<accession>A0A329WU28</accession>
<dbReference type="Pfam" id="PF01845">
    <property type="entry name" value="CcdB"/>
    <property type="match status" value="1"/>
</dbReference>
<evidence type="ECO:0000313" key="12">
    <source>
        <dbReference type="Proteomes" id="UP000466619"/>
    </source>
</evidence>
<organism evidence="10 11">
    <name type="scientific">Photorhabdus bodei</name>
    <dbReference type="NCBI Taxonomy" id="2029681"/>
    <lineage>
        <taxon>Bacteria</taxon>
        <taxon>Pseudomonadati</taxon>
        <taxon>Pseudomonadota</taxon>
        <taxon>Gammaproteobacteria</taxon>
        <taxon>Enterobacterales</taxon>
        <taxon>Morganellaceae</taxon>
        <taxon>Photorhabdus</taxon>
    </lineage>
</organism>
<dbReference type="SUPFAM" id="SSF50118">
    <property type="entry name" value="Cell growth inhibitor/plasmid maintenance toxic component"/>
    <property type="match status" value="1"/>
</dbReference>
<evidence type="ECO:0000313" key="11">
    <source>
        <dbReference type="Proteomes" id="UP000250919"/>
    </source>
</evidence>
<evidence type="ECO:0000256" key="4">
    <source>
        <dbReference type="ARBA" id="ARBA00022649"/>
    </source>
</evidence>
<evidence type="ECO:0000256" key="8">
    <source>
        <dbReference type="ARBA" id="ARBA00033135"/>
    </source>
</evidence>
<comment type="similarity">
    <text evidence="1">Belongs to the CcdB toxin family.</text>
</comment>
<evidence type="ECO:0000256" key="3">
    <source>
        <dbReference type="ARBA" id="ARBA00022491"/>
    </source>
</evidence>
<evidence type="ECO:0000256" key="7">
    <source>
        <dbReference type="ARBA" id="ARBA00029628"/>
    </source>
</evidence>
<dbReference type="InterPro" id="IPR002712">
    <property type="entry name" value="CcdB"/>
</dbReference>
<evidence type="ECO:0000313" key="9">
    <source>
        <dbReference type="EMBL" id="NDL02992.1"/>
    </source>
</evidence>
<keyword evidence="5" id="KW-0805">Transcription regulation</keyword>
<sequence>MQFVVYQYKRSESKYSMFVDVQRDIIETPRRRTVIPLVEAHHFSNKVNRHLFPIVQIRDENYRLLITELSSASESVIGEKITDAQIKVD</sequence>
<evidence type="ECO:0000256" key="6">
    <source>
        <dbReference type="ARBA" id="ARBA00023163"/>
    </source>
</evidence>
<dbReference type="EMBL" id="NSCM01000053">
    <property type="protein sequence ID" value="RAX07947.1"/>
    <property type="molecule type" value="Genomic_DNA"/>
</dbReference>
<dbReference type="Proteomes" id="UP000250919">
    <property type="component" value="Unassembled WGS sequence"/>
</dbReference>
<comment type="caution">
    <text evidence="10">The sequence shown here is derived from an EMBL/GenBank/DDBJ whole genome shotgun (WGS) entry which is preliminary data.</text>
</comment>
<dbReference type="Gene3D" id="2.30.30.110">
    <property type="match status" value="1"/>
</dbReference>
<dbReference type="RefSeq" id="WP_112896674.1">
    <property type="nucleotide sequence ID" value="NZ_CAWNYH010000053.1"/>
</dbReference>
<dbReference type="AlphaFoldDB" id="A0A329WU28"/>
<dbReference type="GO" id="GO:0006276">
    <property type="term" value="P:plasmid maintenance"/>
    <property type="evidence" value="ECO:0007669"/>
    <property type="project" value="InterPro"/>
</dbReference>
<dbReference type="GO" id="GO:0008657">
    <property type="term" value="F:DNA topoisomerase type II (double strand cut, ATP-hydrolyzing) inhibitor activity"/>
    <property type="evidence" value="ECO:0007669"/>
    <property type="project" value="InterPro"/>
</dbReference>
<evidence type="ECO:0000256" key="2">
    <source>
        <dbReference type="ARBA" id="ARBA00015075"/>
    </source>
</evidence>
<proteinExistence type="inferred from homology"/>
<keyword evidence="3" id="KW-0678">Repressor</keyword>
<evidence type="ECO:0000256" key="5">
    <source>
        <dbReference type="ARBA" id="ARBA00023015"/>
    </source>
</evidence>
<reference evidence="9 12" key="3">
    <citation type="submission" date="2019-12" db="EMBL/GenBank/DDBJ databases">
        <title>Engineering Photorhabdus to improve their lethality against agricultural pests.</title>
        <authorList>
            <person name="Machado R.A.R."/>
        </authorList>
    </citation>
    <scope>NUCLEOTIDE SEQUENCE [LARGE SCALE GENOMIC DNA]</scope>
    <source>
        <strain evidence="9 12">M-CN4</strain>
    </source>
</reference>
<name>A0A329WU28_9GAMM</name>
<keyword evidence="4" id="KW-1277">Toxin-antitoxin system</keyword>
<reference evidence="10" key="1">
    <citation type="submission" date="2017-08" db="EMBL/GenBank/DDBJ databases">
        <authorList>
            <person name="de Groot N.N."/>
        </authorList>
    </citation>
    <scope>NUCLEOTIDE SEQUENCE</scope>
    <source>
        <strain evidence="10">LJ24-63</strain>
    </source>
</reference>
<dbReference type="Proteomes" id="UP000466619">
    <property type="component" value="Unassembled WGS sequence"/>
</dbReference>
<protein>
    <recommendedName>
        <fullName evidence="2">Toxin CcdB</fullName>
    </recommendedName>
    <alternativeName>
        <fullName evidence="8">Cytotoxic protein CcdB</fullName>
    </alternativeName>
    <alternativeName>
        <fullName evidence="7">Protein LetD</fullName>
    </alternativeName>
</protein>
<evidence type="ECO:0000313" key="10">
    <source>
        <dbReference type="EMBL" id="RAX07947.1"/>
    </source>
</evidence>
<dbReference type="InterPro" id="IPR011067">
    <property type="entry name" value="Plasmid_toxin/cell-grow_inhib"/>
</dbReference>
<dbReference type="EMBL" id="WSFC01000010">
    <property type="protein sequence ID" value="NDL02992.1"/>
    <property type="molecule type" value="Genomic_DNA"/>
</dbReference>
<gene>
    <name evidence="10" type="ORF">CKY02_19940</name>
    <name evidence="9" type="ORF">GPY48_06905</name>
</gene>
<dbReference type="GeneID" id="88808084"/>
<reference evidence="10 11" key="2">
    <citation type="journal article" date="2018" name="Int. J. Syst. Evol. Microbiol.">
        <title>Whole-genome-based revisit of Photorhabdus phylogeny: proposal for the elevation of most Photorhabdus subspecies to the species level and description of one novel species Photorhabdus bodei sp. nov., and one novel subspecies Photorhabdus laumondii subsp. clarkei subsp. nov.</title>
        <authorList>
            <person name="Machado R.A.R."/>
            <person name="Wuthrich D."/>
            <person name="Kuhnert P."/>
            <person name="Arce C.C.M."/>
            <person name="Thonen L."/>
            <person name="Ruiz C."/>
            <person name="Zhang X."/>
            <person name="Robert C.A.M."/>
            <person name="Karimi J."/>
            <person name="Kamali S."/>
            <person name="Ma J."/>
            <person name="Bruggmann R."/>
            <person name="Erb M."/>
        </authorList>
    </citation>
    <scope>NUCLEOTIDE SEQUENCE [LARGE SCALE GENOMIC DNA]</scope>
    <source>
        <strain evidence="10 11">LJ24-63</strain>
    </source>
</reference>